<evidence type="ECO:0008006" key="5">
    <source>
        <dbReference type="Google" id="ProtNLM"/>
    </source>
</evidence>
<evidence type="ECO:0000313" key="4">
    <source>
        <dbReference type="Proteomes" id="UP000229901"/>
    </source>
</evidence>
<dbReference type="EMBL" id="PFAP01000003">
    <property type="protein sequence ID" value="PIR94554.1"/>
    <property type="molecule type" value="Genomic_DNA"/>
</dbReference>
<feature type="coiled-coil region" evidence="1">
    <location>
        <begin position="40"/>
        <end position="67"/>
    </location>
</feature>
<dbReference type="InterPro" id="IPR007060">
    <property type="entry name" value="FtsL/DivIC"/>
</dbReference>
<feature type="transmembrane region" description="Helical" evidence="2">
    <location>
        <begin position="14"/>
        <end position="34"/>
    </location>
</feature>
<dbReference type="AlphaFoldDB" id="A0A2H0V626"/>
<reference evidence="4" key="1">
    <citation type="submission" date="2017-09" db="EMBL/GenBank/DDBJ databases">
        <title>Depth-based differentiation of microbial function through sediment-hosted aquifers and enrichment of novel symbionts in the deep terrestrial subsurface.</title>
        <authorList>
            <person name="Probst A.J."/>
            <person name="Ladd B."/>
            <person name="Jarett J.K."/>
            <person name="Geller-Mcgrath D.E."/>
            <person name="Sieber C.M.K."/>
            <person name="Emerson J.B."/>
            <person name="Anantharaman K."/>
            <person name="Thomas B.C."/>
            <person name="Malmstrom R."/>
            <person name="Stieglmeier M."/>
            <person name="Klingl A."/>
            <person name="Woyke T."/>
            <person name="Ryan C.M."/>
            <person name="Banfield J.F."/>
        </authorList>
    </citation>
    <scope>NUCLEOTIDE SEQUENCE [LARGE SCALE GENOMIC DNA]</scope>
</reference>
<comment type="caution">
    <text evidence="3">The sequence shown here is derived from an EMBL/GenBank/DDBJ whole genome shotgun (WGS) entry which is preliminary data.</text>
</comment>
<evidence type="ECO:0000313" key="3">
    <source>
        <dbReference type="EMBL" id="PIR94554.1"/>
    </source>
</evidence>
<gene>
    <name evidence="3" type="ORF">COT97_00755</name>
</gene>
<name>A0A2H0V626_9BACT</name>
<accession>A0A2H0V626</accession>
<dbReference type="Proteomes" id="UP000229901">
    <property type="component" value="Unassembled WGS sequence"/>
</dbReference>
<organism evidence="3 4">
    <name type="scientific">Candidatus Falkowbacteria bacterium CG10_big_fil_rev_8_21_14_0_10_39_11</name>
    <dbReference type="NCBI Taxonomy" id="1974565"/>
    <lineage>
        <taxon>Bacteria</taxon>
        <taxon>Candidatus Falkowiibacteriota</taxon>
    </lineage>
</organism>
<sequence length="134" mass="15480">MSLQSRSTKSIKNLSKITIVVIFVFVFFLVFFSIKEYVNKKKLDAEITNLNQEIETLSSQKQEFLQTIDHYNSDFFVEKEARTKLNLKKPGENIVVVKLDDINSVNSDDSSKVGDPGSNSSQNNLVLWWNYFFN</sequence>
<dbReference type="Pfam" id="PF04977">
    <property type="entry name" value="DivIC"/>
    <property type="match status" value="1"/>
</dbReference>
<evidence type="ECO:0000256" key="1">
    <source>
        <dbReference type="SAM" id="Coils"/>
    </source>
</evidence>
<protein>
    <recommendedName>
        <fullName evidence="5">Septum formation initiator</fullName>
    </recommendedName>
</protein>
<proteinExistence type="predicted"/>
<keyword evidence="2" id="KW-1133">Transmembrane helix</keyword>
<keyword evidence="1" id="KW-0175">Coiled coil</keyword>
<keyword evidence="2" id="KW-0472">Membrane</keyword>
<evidence type="ECO:0000256" key="2">
    <source>
        <dbReference type="SAM" id="Phobius"/>
    </source>
</evidence>
<keyword evidence="2" id="KW-0812">Transmembrane</keyword>